<feature type="transmembrane region" description="Helical" evidence="8">
    <location>
        <begin position="278"/>
        <end position="300"/>
    </location>
</feature>
<dbReference type="EMBL" id="PRKQ01000024">
    <property type="protein sequence ID" value="PPA93510.1"/>
    <property type="molecule type" value="Genomic_DNA"/>
</dbReference>
<keyword evidence="4" id="KW-0309">Germination</keyword>
<evidence type="ECO:0000256" key="5">
    <source>
        <dbReference type="ARBA" id="ARBA00022692"/>
    </source>
</evidence>
<feature type="transmembrane region" description="Helical" evidence="8">
    <location>
        <begin position="341"/>
        <end position="363"/>
    </location>
</feature>
<evidence type="ECO:0000313" key="10">
    <source>
        <dbReference type="Proteomes" id="UP000239759"/>
    </source>
</evidence>
<feature type="transmembrane region" description="Helical" evidence="8">
    <location>
        <begin position="15"/>
        <end position="39"/>
    </location>
</feature>
<dbReference type="PANTHER" id="PTHR34975">
    <property type="entry name" value="SPORE GERMINATION PROTEIN A2"/>
    <property type="match status" value="1"/>
</dbReference>
<evidence type="ECO:0000256" key="2">
    <source>
        <dbReference type="ARBA" id="ARBA00007998"/>
    </source>
</evidence>
<dbReference type="Proteomes" id="UP000239759">
    <property type="component" value="Unassembled WGS sequence"/>
</dbReference>
<evidence type="ECO:0000256" key="4">
    <source>
        <dbReference type="ARBA" id="ARBA00022544"/>
    </source>
</evidence>
<dbReference type="GO" id="GO:0016020">
    <property type="term" value="C:membrane"/>
    <property type="evidence" value="ECO:0007669"/>
    <property type="project" value="UniProtKB-SubCell"/>
</dbReference>
<dbReference type="GO" id="GO:0009847">
    <property type="term" value="P:spore germination"/>
    <property type="evidence" value="ECO:0007669"/>
    <property type="project" value="InterPro"/>
</dbReference>
<feature type="transmembrane region" description="Helical" evidence="8">
    <location>
        <begin position="193"/>
        <end position="214"/>
    </location>
</feature>
<comment type="similarity">
    <text evidence="2">Belongs to the amino acid-polyamine-organocation (APC) superfamily. Spore germination protein (SGP) (TC 2.A.3.9) family.</text>
</comment>
<evidence type="ECO:0000256" key="8">
    <source>
        <dbReference type="SAM" id="Phobius"/>
    </source>
</evidence>
<dbReference type="NCBIfam" id="TIGR00912">
    <property type="entry name" value="2A0309"/>
    <property type="match status" value="1"/>
</dbReference>
<keyword evidence="7 8" id="KW-0472">Membrane</keyword>
<dbReference type="PANTHER" id="PTHR34975:SF2">
    <property type="entry name" value="SPORE GERMINATION PROTEIN A2"/>
    <property type="match status" value="1"/>
</dbReference>
<name>A0AAP8U469_BRELA</name>
<dbReference type="InterPro" id="IPR004761">
    <property type="entry name" value="Spore_GerAB"/>
</dbReference>
<evidence type="ECO:0000256" key="1">
    <source>
        <dbReference type="ARBA" id="ARBA00004141"/>
    </source>
</evidence>
<protein>
    <submittedName>
        <fullName evidence="9">Spore gernimation protein</fullName>
    </submittedName>
</protein>
<evidence type="ECO:0000256" key="6">
    <source>
        <dbReference type="ARBA" id="ARBA00022989"/>
    </source>
</evidence>
<reference evidence="9 10" key="1">
    <citation type="submission" date="2018-02" db="EMBL/GenBank/DDBJ databases">
        <title>Comparative analysis of genomes of three Brevibacillus laterosporus strains producers of potent antimicrobials isolated from silage.</title>
        <authorList>
            <person name="Kojic M."/>
            <person name="Miljkovic M."/>
            <person name="Studholme D."/>
            <person name="Filipic B."/>
        </authorList>
    </citation>
    <scope>NUCLEOTIDE SEQUENCE [LARGE SCALE GENOMIC DNA]</scope>
    <source>
        <strain evidence="9 10">BGSP11</strain>
    </source>
</reference>
<accession>A0AAP8U469</accession>
<dbReference type="Gene3D" id="1.20.1740.10">
    <property type="entry name" value="Amino acid/polyamine transporter I"/>
    <property type="match status" value="1"/>
</dbReference>
<feature type="transmembrane region" description="Helical" evidence="8">
    <location>
        <begin position="100"/>
        <end position="117"/>
    </location>
</feature>
<feature type="transmembrane region" description="Helical" evidence="8">
    <location>
        <begin position="51"/>
        <end position="70"/>
    </location>
</feature>
<feature type="transmembrane region" description="Helical" evidence="8">
    <location>
        <begin position="226"/>
        <end position="249"/>
    </location>
</feature>
<keyword evidence="6 8" id="KW-1133">Transmembrane helix</keyword>
<keyword evidence="5 8" id="KW-0812">Transmembrane</keyword>
<comment type="subcellular location">
    <subcellularLocation>
        <location evidence="1">Membrane</location>
        <topology evidence="1">Multi-pass membrane protein</topology>
    </subcellularLocation>
</comment>
<feature type="transmembrane region" description="Helical" evidence="8">
    <location>
        <begin position="152"/>
        <end position="173"/>
    </location>
</feature>
<sequence length="380" mass="44122">MEGRFTMPPEKPRPYLLFNSFLLIFAMHSVQVGIGILGFQRYVYQQAGHDSWISVILAGCLLSFILWIMVKTLRTFDHYDLFLIHYTVFGRWIGKLLNTLYVIYLLIAPFIIIMNYIDMVQTWIFLDMPNWVLSLLILLLVAYGVTGGIRTVVGFAYLAVILTLWLILLVFFASPYLSWNHLLPIGEHSLKEILLGTKSMSFSLLGFELLYFMYPFVKEKNKVTRYVQWASLSITCIYLIVMVVTLAYFSGPQLMRSSWATFTMYKIVKLPFLERFEYIAVCLWLLIVLPNIMLYLWAAIRGIKCVFFLKENHSLSICLVLIFGLCLIFRTRIQIESISNIMATIGIIVAFVYPLFLFTCVFIREKWLKKGGNQHEANNS</sequence>
<gene>
    <name evidence="9" type="ORF">C4A77_17670</name>
</gene>
<evidence type="ECO:0000313" key="9">
    <source>
        <dbReference type="EMBL" id="PPA93510.1"/>
    </source>
</evidence>
<dbReference type="Pfam" id="PF03845">
    <property type="entry name" value="Spore_permease"/>
    <property type="match status" value="1"/>
</dbReference>
<proteinExistence type="inferred from homology"/>
<comment type="caution">
    <text evidence="9">The sequence shown here is derived from an EMBL/GenBank/DDBJ whole genome shotgun (WGS) entry which is preliminary data.</text>
</comment>
<feature type="transmembrane region" description="Helical" evidence="8">
    <location>
        <begin position="312"/>
        <end position="335"/>
    </location>
</feature>
<feature type="transmembrane region" description="Helical" evidence="8">
    <location>
        <begin position="123"/>
        <end position="145"/>
    </location>
</feature>
<keyword evidence="3" id="KW-0813">Transport</keyword>
<organism evidence="9 10">
    <name type="scientific">Brevibacillus laterosporus</name>
    <name type="common">Bacillus laterosporus</name>
    <dbReference type="NCBI Taxonomy" id="1465"/>
    <lineage>
        <taxon>Bacteria</taxon>
        <taxon>Bacillati</taxon>
        <taxon>Bacillota</taxon>
        <taxon>Bacilli</taxon>
        <taxon>Bacillales</taxon>
        <taxon>Paenibacillaceae</taxon>
        <taxon>Brevibacillus</taxon>
    </lineage>
</organism>
<evidence type="ECO:0000256" key="7">
    <source>
        <dbReference type="ARBA" id="ARBA00023136"/>
    </source>
</evidence>
<dbReference type="AlphaFoldDB" id="A0AAP8U469"/>
<evidence type="ECO:0000256" key="3">
    <source>
        <dbReference type="ARBA" id="ARBA00022448"/>
    </source>
</evidence>